<sequence length="25" mass="2762">MDDLFNFNETPPAVTQTSPPPQSID</sequence>
<evidence type="ECO:0000313" key="3">
    <source>
        <dbReference type="Proteomes" id="UP000663848"/>
    </source>
</evidence>
<dbReference type="AlphaFoldDB" id="A0A822CNW4"/>
<gene>
    <name evidence="2" type="ORF">QYT958_LOCUS41883</name>
</gene>
<reference evidence="2" key="1">
    <citation type="submission" date="2021-02" db="EMBL/GenBank/DDBJ databases">
        <authorList>
            <person name="Nowell W R."/>
        </authorList>
    </citation>
    <scope>NUCLEOTIDE SEQUENCE</scope>
</reference>
<evidence type="ECO:0000313" key="2">
    <source>
        <dbReference type="EMBL" id="CAF5048296.1"/>
    </source>
</evidence>
<feature type="compositionally biased region" description="Polar residues" evidence="1">
    <location>
        <begin position="7"/>
        <end position="17"/>
    </location>
</feature>
<protein>
    <submittedName>
        <fullName evidence="2">Uncharacterized protein</fullName>
    </submittedName>
</protein>
<proteinExistence type="predicted"/>
<dbReference type="Proteomes" id="UP000663848">
    <property type="component" value="Unassembled WGS sequence"/>
</dbReference>
<feature type="non-terminal residue" evidence="2">
    <location>
        <position position="25"/>
    </location>
</feature>
<organism evidence="2 3">
    <name type="scientific">Rotaria socialis</name>
    <dbReference type="NCBI Taxonomy" id="392032"/>
    <lineage>
        <taxon>Eukaryota</taxon>
        <taxon>Metazoa</taxon>
        <taxon>Spiralia</taxon>
        <taxon>Gnathifera</taxon>
        <taxon>Rotifera</taxon>
        <taxon>Eurotatoria</taxon>
        <taxon>Bdelloidea</taxon>
        <taxon>Philodinida</taxon>
        <taxon>Philodinidae</taxon>
        <taxon>Rotaria</taxon>
    </lineage>
</organism>
<accession>A0A822CNW4</accession>
<evidence type="ECO:0000256" key="1">
    <source>
        <dbReference type="SAM" id="MobiDB-lite"/>
    </source>
</evidence>
<comment type="caution">
    <text evidence="2">The sequence shown here is derived from an EMBL/GenBank/DDBJ whole genome shotgun (WGS) entry which is preliminary data.</text>
</comment>
<feature type="region of interest" description="Disordered" evidence="1">
    <location>
        <begin position="1"/>
        <end position="25"/>
    </location>
</feature>
<name>A0A822CNW4_9BILA</name>
<dbReference type="EMBL" id="CAJOBR010049926">
    <property type="protein sequence ID" value="CAF5048296.1"/>
    <property type="molecule type" value="Genomic_DNA"/>
</dbReference>